<dbReference type="RefSeq" id="WP_243802620.1">
    <property type="nucleotide sequence ID" value="NZ_JALHAT010000046.1"/>
</dbReference>
<comment type="caution">
    <text evidence="1">The sequence shown here is derived from an EMBL/GenBank/DDBJ whole genome shotgun (WGS) entry which is preliminary data.</text>
</comment>
<name>A0ABT0AHA8_9SPHN</name>
<accession>A0ABT0AHA8</accession>
<evidence type="ECO:0000313" key="1">
    <source>
        <dbReference type="EMBL" id="MCJ1962572.1"/>
    </source>
</evidence>
<proteinExistence type="predicted"/>
<sequence length="104" mass="11372">MSDQLGLKKATADFRNAFSHRFSPRVSTGITNFARREINPETGKIWYGIGGTAPLDLDELVALLAGELDKCYLAFAAFQALVEAQLVYVRAENIRALEALAAPD</sequence>
<organism evidence="1 2">
    <name type="scientific">Novosphingobium mangrovi</name>
    <name type="common">ex Hu et al. 2023</name>
    <dbReference type="NCBI Taxonomy" id="2930094"/>
    <lineage>
        <taxon>Bacteria</taxon>
        <taxon>Pseudomonadati</taxon>
        <taxon>Pseudomonadota</taxon>
        <taxon>Alphaproteobacteria</taxon>
        <taxon>Sphingomonadales</taxon>
        <taxon>Sphingomonadaceae</taxon>
        <taxon>Novosphingobium</taxon>
    </lineage>
</organism>
<evidence type="ECO:0000313" key="2">
    <source>
        <dbReference type="Proteomes" id="UP001162802"/>
    </source>
</evidence>
<dbReference type="EMBL" id="JALHAT010000046">
    <property type="protein sequence ID" value="MCJ1962572.1"/>
    <property type="molecule type" value="Genomic_DNA"/>
</dbReference>
<reference evidence="1" key="1">
    <citation type="submission" date="2022-03" db="EMBL/GenBank/DDBJ databases">
        <title>Identification of a novel bacterium isolated from mangrove sediments.</title>
        <authorList>
            <person name="Pan X."/>
        </authorList>
    </citation>
    <scope>NUCLEOTIDE SEQUENCE</scope>
    <source>
        <strain evidence="1">B2637</strain>
    </source>
</reference>
<protein>
    <submittedName>
        <fullName evidence="1">Uncharacterized protein</fullName>
    </submittedName>
</protein>
<gene>
    <name evidence="1" type="ORF">MTR65_17915</name>
</gene>
<dbReference type="Proteomes" id="UP001162802">
    <property type="component" value="Unassembled WGS sequence"/>
</dbReference>
<keyword evidence="2" id="KW-1185">Reference proteome</keyword>